<accession>A0ABP5XKH3</accession>
<dbReference type="InterPro" id="IPR045924">
    <property type="entry name" value="DUF6343"/>
</dbReference>
<keyword evidence="2" id="KW-1133">Transmembrane helix</keyword>
<evidence type="ECO:0000313" key="4">
    <source>
        <dbReference type="Proteomes" id="UP001500460"/>
    </source>
</evidence>
<keyword evidence="2" id="KW-0472">Membrane</keyword>
<dbReference type="Proteomes" id="UP001500460">
    <property type="component" value="Unassembled WGS sequence"/>
</dbReference>
<dbReference type="Pfam" id="PF19870">
    <property type="entry name" value="DUF6343"/>
    <property type="match status" value="1"/>
</dbReference>
<keyword evidence="2" id="KW-0812">Transmembrane</keyword>
<evidence type="ECO:0000256" key="1">
    <source>
        <dbReference type="SAM" id="MobiDB-lite"/>
    </source>
</evidence>
<feature type="transmembrane region" description="Helical" evidence="2">
    <location>
        <begin position="64"/>
        <end position="86"/>
    </location>
</feature>
<feature type="region of interest" description="Disordered" evidence="1">
    <location>
        <begin position="1"/>
        <end position="57"/>
    </location>
</feature>
<dbReference type="RefSeq" id="WP_344608926.1">
    <property type="nucleotide sequence ID" value="NZ_BAAATK010000062.1"/>
</dbReference>
<sequence>MDDPRSARGGPVDGARQGPDPPAGRARDGPGRPVPRARSGLVGRRWPRTGDEPSTAQSPLRLRLLLAAVFLPFFTAAAVFFGVWAAGSGPGDSPDRGALVVLAVVCAALALTAAADLLVVTRRLRRERGAPDRP</sequence>
<gene>
    <name evidence="3" type="ORF">GCM10010421_58810</name>
</gene>
<evidence type="ECO:0000313" key="3">
    <source>
        <dbReference type="EMBL" id="GAA2457633.1"/>
    </source>
</evidence>
<keyword evidence="4" id="KW-1185">Reference proteome</keyword>
<evidence type="ECO:0008006" key="5">
    <source>
        <dbReference type="Google" id="ProtNLM"/>
    </source>
</evidence>
<organism evidence="3 4">
    <name type="scientific">Streptomyces glaucus</name>
    <dbReference type="NCBI Taxonomy" id="284029"/>
    <lineage>
        <taxon>Bacteria</taxon>
        <taxon>Bacillati</taxon>
        <taxon>Actinomycetota</taxon>
        <taxon>Actinomycetes</taxon>
        <taxon>Kitasatosporales</taxon>
        <taxon>Streptomycetaceae</taxon>
        <taxon>Streptomyces</taxon>
    </lineage>
</organism>
<comment type="caution">
    <text evidence="3">The sequence shown here is derived from an EMBL/GenBank/DDBJ whole genome shotgun (WGS) entry which is preliminary data.</text>
</comment>
<protein>
    <recommendedName>
        <fullName evidence="5">Integral membrane protein</fullName>
    </recommendedName>
</protein>
<dbReference type="EMBL" id="BAAATK010000062">
    <property type="protein sequence ID" value="GAA2457633.1"/>
    <property type="molecule type" value="Genomic_DNA"/>
</dbReference>
<name>A0ABP5XKH3_9ACTN</name>
<evidence type="ECO:0000256" key="2">
    <source>
        <dbReference type="SAM" id="Phobius"/>
    </source>
</evidence>
<feature type="transmembrane region" description="Helical" evidence="2">
    <location>
        <begin position="98"/>
        <end position="119"/>
    </location>
</feature>
<reference evidence="4" key="1">
    <citation type="journal article" date="2019" name="Int. J. Syst. Evol. Microbiol.">
        <title>The Global Catalogue of Microorganisms (GCM) 10K type strain sequencing project: providing services to taxonomists for standard genome sequencing and annotation.</title>
        <authorList>
            <consortium name="The Broad Institute Genomics Platform"/>
            <consortium name="The Broad Institute Genome Sequencing Center for Infectious Disease"/>
            <person name="Wu L."/>
            <person name="Ma J."/>
        </authorList>
    </citation>
    <scope>NUCLEOTIDE SEQUENCE [LARGE SCALE GENOMIC DNA]</scope>
    <source>
        <strain evidence="4">JCM 6922</strain>
    </source>
</reference>
<proteinExistence type="predicted"/>